<keyword evidence="3" id="KW-1185">Reference proteome</keyword>
<evidence type="ECO:0000256" key="1">
    <source>
        <dbReference type="SAM" id="MobiDB-lite"/>
    </source>
</evidence>
<reference evidence="2" key="1">
    <citation type="submission" date="2022-12" db="EMBL/GenBank/DDBJ databases">
        <title>Reference genome sequencing for broad-spectrum identification of bacterial and archaeal isolates by mass spectrometry.</title>
        <authorList>
            <person name="Sekiguchi Y."/>
            <person name="Tourlousse D.M."/>
        </authorList>
    </citation>
    <scope>NUCLEOTIDE SEQUENCE</scope>
    <source>
        <strain evidence="2">5-2</strain>
    </source>
</reference>
<name>A0ABQ5RKW0_9MICO</name>
<evidence type="ECO:0000313" key="2">
    <source>
        <dbReference type="EMBL" id="GLI32508.1"/>
    </source>
</evidence>
<dbReference type="EMBL" id="BSDQ01000001">
    <property type="protein sequence ID" value="GLI32508.1"/>
    <property type="molecule type" value="Genomic_DNA"/>
</dbReference>
<organism evidence="2 3">
    <name type="scientific">Brachybacterium conglomeratum</name>
    <dbReference type="NCBI Taxonomy" id="47846"/>
    <lineage>
        <taxon>Bacteria</taxon>
        <taxon>Bacillati</taxon>
        <taxon>Actinomycetota</taxon>
        <taxon>Actinomycetes</taxon>
        <taxon>Micrococcales</taxon>
        <taxon>Dermabacteraceae</taxon>
        <taxon>Brachybacterium</taxon>
    </lineage>
</organism>
<accession>A0ABQ5RKW0</accession>
<comment type="caution">
    <text evidence="2">The sequence shown here is derived from an EMBL/GenBank/DDBJ whole genome shotgun (WGS) entry which is preliminary data.</text>
</comment>
<feature type="compositionally biased region" description="Basic residues" evidence="1">
    <location>
        <begin position="15"/>
        <end position="25"/>
    </location>
</feature>
<dbReference type="Proteomes" id="UP001144451">
    <property type="component" value="Unassembled WGS sequence"/>
</dbReference>
<protein>
    <submittedName>
        <fullName evidence="2">Uncharacterized protein</fullName>
    </submittedName>
</protein>
<dbReference type="RefSeq" id="WP_164736303.1">
    <property type="nucleotide sequence ID" value="NZ_BSDQ01000001.1"/>
</dbReference>
<sequence>MSGGTDASWGSGAAMRRRSKGRARFSRSEGASLFLELFDLIAGVAQLLWRLPLLILRLFS</sequence>
<feature type="region of interest" description="Disordered" evidence="1">
    <location>
        <begin position="1"/>
        <end position="25"/>
    </location>
</feature>
<gene>
    <name evidence="2" type="ORF">BCONGLO52_33490</name>
</gene>
<evidence type="ECO:0000313" key="3">
    <source>
        <dbReference type="Proteomes" id="UP001144451"/>
    </source>
</evidence>
<proteinExistence type="predicted"/>
<dbReference type="GeneID" id="78122749"/>